<proteinExistence type="predicted"/>
<dbReference type="EMBL" id="DSMV01000082">
    <property type="protein sequence ID" value="HDW51358.1"/>
    <property type="molecule type" value="Genomic_DNA"/>
</dbReference>
<dbReference type="AlphaFoldDB" id="A0A7C1JLD4"/>
<dbReference type="InterPro" id="IPR005358">
    <property type="entry name" value="Puta_zinc/iron-chelating_dom"/>
</dbReference>
<accession>A0A7C1JLD4</accession>
<evidence type="ECO:0000313" key="1">
    <source>
        <dbReference type="EMBL" id="HDW51358.1"/>
    </source>
</evidence>
<dbReference type="Pfam" id="PF03692">
    <property type="entry name" value="CxxCxxCC"/>
    <property type="match status" value="1"/>
</dbReference>
<organism evidence="1">
    <name type="scientific">Ammonifex degensii</name>
    <dbReference type="NCBI Taxonomy" id="42838"/>
    <lineage>
        <taxon>Bacteria</taxon>
        <taxon>Bacillati</taxon>
        <taxon>Bacillota</taxon>
        <taxon>Clostridia</taxon>
        <taxon>Thermoanaerobacterales</taxon>
        <taxon>Thermoanaerobacteraceae</taxon>
        <taxon>Ammonifex</taxon>
    </lineage>
</organism>
<protein>
    <submittedName>
        <fullName evidence="1">YkgJ family cysteine cluster protein</fullName>
    </submittedName>
</protein>
<name>A0A7C1JLD4_9THEO</name>
<gene>
    <name evidence="1" type="ORF">ENQ35_01220</name>
</gene>
<comment type="caution">
    <text evidence="1">The sequence shown here is derived from an EMBL/GenBank/DDBJ whole genome shotgun (WGS) entry which is preliminary data.</text>
</comment>
<sequence length="222" mass="25346">MSQNLHRGCLRCGTCCRKGGPVLHGEDKEIIRAGYAGYQHLITIRQGELAFDPLFNSLRPAAQEFVKVRGRGKEWCCVFFDAERTACIIYSHRFLECRLLKCWDTTGLLGIIGKDTLVRADLINPDDPVLEVIALHEKECAVQEVERLIAALSLSRNHTTALGQLRELVRKDLAIRQYAIAELGLREEFELFIFGRPLFNYLEARGVPVEFLTSRAWRKTRE</sequence>
<reference evidence="1" key="1">
    <citation type="journal article" date="2020" name="mSystems">
        <title>Genome- and Community-Level Interaction Insights into Carbon Utilization and Element Cycling Functions of Hydrothermarchaeota in Hydrothermal Sediment.</title>
        <authorList>
            <person name="Zhou Z."/>
            <person name="Liu Y."/>
            <person name="Xu W."/>
            <person name="Pan J."/>
            <person name="Luo Z.H."/>
            <person name="Li M."/>
        </authorList>
    </citation>
    <scope>NUCLEOTIDE SEQUENCE [LARGE SCALE GENOMIC DNA]</scope>
    <source>
        <strain evidence="1">SpSt-301</strain>
    </source>
</reference>